<dbReference type="SUPFAM" id="SSF56436">
    <property type="entry name" value="C-type lectin-like"/>
    <property type="match status" value="1"/>
</dbReference>
<reference evidence="3 4" key="1">
    <citation type="submission" date="2019-08" db="EMBL/GenBank/DDBJ databases">
        <authorList>
            <person name="Peeters C."/>
        </authorList>
    </citation>
    <scope>NUCLEOTIDE SEQUENCE [LARGE SCALE GENOMIC DNA]</scope>
    <source>
        <strain evidence="3 4">LMG 31011</strain>
    </source>
</reference>
<dbReference type="InterPro" id="IPR042095">
    <property type="entry name" value="SUMF_sf"/>
</dbReference>
<feature type="domain" description="Sulfatase-modifying factor enzyme-like" evidence="2">
    <location>
        <begin position="62"/>
        <end position="374"/>
    </location>
</feature>
<dbReference type="RefSeq" id="WP_246179469.1">
    <property type="nucleotide sequence ID" value="NZ_CABPSN010000002.1"/>
</dbReference>
<protein>
    <submittedName>
        <fullName evidence="3">Serine/threonine-protein kinase pkn1</fullName>
        <ecNumber evidence="3">2.7.11.1</ecNumber>
    </submittedName>
</protein>
<name>A0A5E4UML7_9BURK</name>
<proteinExistence type="predicted"/>
<dbReference type="GO" id="GO:0004674">
    <property type="term" value="F:protein serine/threonine kinase activity"/>
    <property type="evidence" value="ECO:0007669"/>
    <property type="project" value="UniProtKB-EC"/>
</dbReference>
<evidence type="ECO:0000259" key="2">
    <source>
        <dbReference type="Pfam" id="PF03781"/>
    </source>
</evidence>
<dbReference type="GO" id="GO:0120147">
    <property type="term" value="F:formylglycine-generating oxidase activity"/>
    <property type="evidence" value="ECO:0007669"/>
    <property type="project" value="TreeGrafter"/>
</dbReference>
<dbReference type="EMBL" id="CABPSN010000002">
    <property type="protein sequence ID" value="VVE01281.1"/>
    <property type="molecule type" value="Genomic_DNA"/>
</dbReference>
<dbReference type="Proteomes" id="UP000366819">
    <property type="component" value="Unassembled WGS sequence"/>
</dbReference>
<dbReference type="PANTHER" id="PTHR23150">
    <property type="entry name" value="SULFATASE MODIFYING FACTOR 1, 2"/>
    <property type="match status" value="1"/>
</dbReference>
<keyword evidence="4" id="KW-1185">Reference proteome</keyword>
<feature type="region of interest" description="Disordered" evidence="1">
    <location>
        <begin position="308"/>
        <end position="336"/>
    </location>
</feature>
<keyword evidence="3" id="KW-0418">Kinase</keyword>
<dbReference type="InterPro" id="IPR005532">
    <property type="entry name" value="SUMF_dom"/>
</dbReference>
<sequence length="392" mass="42889">MSAGTRHDHLAWALAVILLGVSIGWMASSRHASALVQPGQPSVRPAPLTLPLIGDGKRGPEKMAWIPGQTFLMGTDSRLAQRNERPAFDVTTSGFWMDVHDVTNAEFEHFVDATGYVTTAERPPRWEDLRVQLPPGTPAPQPEVLVPGAMVFVGTDAMVSLRDYSTWWRFVPGANWRHPQGPGSDLTGKADHPVVQVSYDDALAYATWVGKRLPTEAQWEVAARGGLTQADYAWGDAKRPDGKSMANVWDDNARPFPVIDSPKIHVGTTPVGQFAPNGYGLYDMAGNVWQWVADWYRADEFAMQAKRRGRNIDPSGPTSSFDSDDGATPVDAPKRVTRGGSFLCSDTYCSGYRTSARRGTDPANPMSHIGFRLVMTSADWAGKPGRKAPRNE</sequence>
<dbReference type="InterPro" id="IPR051043">
    <property type="entry name" value="Sulfatase_Mod_Factor_Kinase"/>
</dbReference>
<gene>
    <name evidence="3" type="primary">pkn1_2</name>
    <name evidence="3" type="ORF">PAQ31011_02155</name>
</gene>
<dbReference type="AlphaFoldDB" id="A0A5E4UML7"/>
<organism evidence="3 4">
    <name type="scientific">Pandoraea aquatica</name>
    <dbReference type="NCBI Taxonomy" id="2508290"/>
    <lineage>
        <taxon>Bacteria</taxon>
        <taxon>Pseudomonadati</taxon>
        <taxon>Pseudomonadota</taxon>
        <taxon>Betaproteobacteria</taxon>
        <taxon>Burkholderiales</taxon>
        <taxon>Burkholderiaceae</taxon>
        <taxon>Pandoraea</taxon>
    </lineage>
</organism>
<keyword evidence="3" id="KW-0808">Transferase</keyword>
<dbReference type="InterPro" id="IPR016187">
    <property type="entry name" value="CTDL_fold"/>
</dbReference>
<dbReference type="Pfam" id="PF03781">
    <property type="entry name" value="FGE-sulfatase"/>
    <property type="match status" value="1"/>
</dbReference>
<evidence type="ECO:0000313" key="4">
    <source>
        <dbReference type="Proteomes" id="UP000366819"/>
    </source>
</evidence>
<dbReference type="PANTHER" id="PTHR23150:SF19">
    <property type="entry name" value="FORMYLGLYCINE-GENERATING ENZYME"/>
    <property type="match status" value="1"/>
</dbReference>
<accession>A0A5E4UML7</accession>
<evidence type="ECO:0000256" key="1">
    <source>
        <dbReference type="SAM" id="MobiDB-lite"/>
    </source>
</evidence>
<evidence type="ECO:0000313" key="3">
    <source>
        <dbReference type="EMBL" id="VVE01281.1"/>
    </source>
</evidence>
<dbReference type="EC" id="2.7.11.1" evidence="3"/>
<dbReference type="Gene3D" id="3.90.1580.10">
    <property type="entry name" value="paralog of FGE (formylglycine-generating enzyme)"/>
    <property type="match status" value="1"/>
</dbReference>